<feature type="transmembrane region" description="Helical" evidence="1">
    <location>
        <begin position="14"/>
        <end position="32"/>
    </location>
</feature>
<evidence type="ECO:0000313" key="2">
    <source>
        <dbReference type="EMBL" id="EHK80852.1"/>
    </source>
</evidence>
<name>H0JXF7_9NOCA</name>
<feature type="transmembrane region" description="Helical" evidence="1">
    <location>
        <begin position="44"/>
        <end position="60"/>
    </location>
</feature>
<evidence type="ECO:0000256" key="1">
    <source>
        <dbReference type="SAM" id="Phobius"/>
    </source>
</evidence>
<gene>
    <name evidence="2" type="ORF">AK37_22171</name>
</gene>
<reference evidence="2 3" key="1">
    <citation type="submission" date="2011-12" db="EMBL/GenBank/DDBJ databases">
        <authorList>
            <person name="Kriszt B."/>
            <person name="Tancsics A."/>
            <person name="Cserhati M."/>
            <person name="Toth A."/>
            <person name="Nagy I."/>
            <person name="Horvath B."/>
            <person name="Tamura T."/>
            <person name="Kukolya J."/>
            <person name="Szoboszlay S."/>
        </authorList>
    </citation>
    <scope>NUCLEOTIDE SEQUENCE [LARGE SCALE GENOMIC DNA]</scope>
    <source>
        <strain evidence="2 3">AK37</strain>
    </source>
</reference>
<keyword evidence="1" id="KW-0472">Membrane</keyword>
<dbReference type="AlphaFoldDB" id="H0JXF7"/>
<keyword evidence="1" id="KW-1133">Transmembrane helix</keyword>
<dbReference type="PATRIC" id="fig|1114960.4.peg.4522"/>
<keyword evidence="1" id="KW-0812">Transmembrane</keyword>
<accession>H0JXF7</accession>
<protein>
    <submittedName>
        <fullName evidence="2">Uncharacterized protein</fullName>
    </submittedName>
</protein>
<dbReference type="Proteomes" id="UP000005064">
    <property type="component" value="Unassembled WGS sequence"/>
</dbReference>
<evidence type="ECO:0000313" key="3">
    <source>
        <dbReference type="Proteomes" id="UP000005064"/>
    </source>
</evidence>
<organism evidence="2 3">
    <name type="scientific">Rhodococcus pyridinivorans AK37</name>
    <dbReference type="NCBI Taxonomy" id="1114960"/>
    <lineage>
        <taxon>Bacteria</taxon>
        <taxon>Bacillati</taxon>
        <taxon>Actinomycetota</taxon>
        <taxon>Actinomycetes</taxon>
        <taxon>Mycobacteriales</taxon>
        <taxon>Nocardiaceae</taxon>
        <taxon>Rhodococcus</taxon>
    </lineage>
</organism>
<dbReference type="EMBL" id="AHBW01000061">
    <property type="protein sequence ID" value="EHK80852.1"/>
    <property type="molecule type" value="Genomic_DNA"/>
</dbReference>
<comment type="caution">
    <text evidence="2">The sequence shown here is derived from an EMBL/GenBank/DDBJ whole genome shotgun (WGS) entry which is preliminary data.</text>
</comment>
<sequence length="100" mass="10800">MSTIAKHWPAIRQIAYSLAAAALAVALTLGYVTEVQVAQWLETLGKWLGLVGLIIAGLYVQRPPAEPPAVTSQIVHVDVPESFDDVRAAAMRRLGGKHRT</sequence>
<proteinExistence type="predicted"/>
<dbReference type="RefSeq" id="WP_006554335.1">
    <property type="nucleotide sequence ID" value="NZ_AHBW01000061.1"/>
</dbReference>